<gene>
    <name evidence="3" type="ORF">OLC1_LOCUS18771</name>
</gene>
<dbReference type="InterPro" id="IPR036236">
    <property type="entry name" value="Znf_C2H2_sf"/>
</dbReference>
<evidence type="ECO:0000313" key="4">
    <source>
        <dbReference type="Proteomes" id="UP001161247"/>
    </source>
</evidence>
<evidence type="ECO:0000256" key="1">
    <source>
        <dbReference type="PROSITE-ProRule" id="PRU00042"/>
    </source>
</evidence>
<dbReference type="PROSITE" id="PS00028">
    <property type="entry name" value="ZINC_FINGER_C2H2_1"/>
    <property type="match status" value="1"/>
</dbReference>
<dbReference type="Gene3D" id="3.30.160.60">
    <property type="entry name" value="Classic Zinc Finger"/>
    <property type="match status" value="1"/>
</dbReference>
<keyword evidence="4" id="KW-1185">Reference proteome</keyword>
<organism evidence="3 4">
    <name type="scientific">Oldenlandia corymbosa var. corymbosa</name>
    <dbReference type="NCBI Taxonomy" id="529605"/>
    <lineage>
        <taxon>Eukaryota</taxon>
        <taxon>Viridiplantae</taxon>
        <taxon>Streptophyta</taxon>
        <taxon>Embryophyta</taxon>
        <taxon>Tracheophyta</taxon>
        <taxon>Spermatophyta</taxon>
        <taxon>Magnoliopsida</taxon>
        <taxon>eudicotyledons</taxon>
        <taxon>Gunneridae</taxon>
        <taxon>Pentapetalae</taxon>
        <taxon>asterids</taxon>
        <taxon>lamiids</taxon>
        <taxon>Gentianales</taxon>
        <taxon>Rubiaceae</taxon>
        <taxon>Rubioideae</taxon>
        <taxon>Spermacoceae</taxon>
        <taxon>Hedyotis-Oldenlandia complex</taxon>
        <taxon>Oldenlandia</taxon>
    </lineage>
</organism>
<accession>A0AAV1DW91</accession>
<dbReference type="AlphaFoldDB" id="A0AAV1DW91"/>
<keyword evidence="1" id="KW-0862">Zinc</keyword>
<proteinExistence type="predicted"/>
<sequence length="201" mass="22433">MFGKMVFPMQEESTSLANKIQESGSRASDHDEWLSLSLNSEESAMIVTETSEGPQHPLSNGKLYSCNYCTRKFCRSQALGGHQNAHKIERRQFKRYHHQQSRNIMMLPNDHPFMNSSSVSSSAAAISLGLQAHALTVHKPSKGGVITSAARFSWNNHNNNNNNNVRIPVNVMSHESMVMWPGSLQAATNDSPKQLDLNLRL</sequence>
<dbReference type="InterPro" id="IPR013087">
    <property type="entry name" value="Znf_C2H2_type"/>
</dbReference>
<dbReference type="EMBL" id="OX459123">
    <property type="protein sequence ID" value="CAI9111337.1"/>
    <property type="molecule type" value="Genomic_DNA"/>
</dbReference>
<dbReference type="SUPFAM" id="SSF57667">
    <property type="entry name" value="beta-beta-alpha zinc fingers"/>
    <property type="match status" value="1"/>
</dbReference>
<dbReference type="PROSITE" id="PS50157">
    <property type="entry name" value="ZINC_FINGER_C2H2_2"/>
    <property type="match status" value="1"/>
</dbReference>
<dbReference type="Proteomes" id="UP001161247">
    <property type="component" value="Chromosome 6"/>
</dbReference>
<dbReference type="PANTHER" id="PTHR47593">
    <property type="entry name" value="ZINC FINGER PROTEIN 4-LIKE"/>
    <property type="match status" value="1"/>
</dbReference>
<protein>
    <submittedName>
        <fullName evidence="3">OLC1v1011547C1</fullName>
    </submittedName>
</protein>
<dbReference type="GO" id="GO:0008270">
    <property type="term" value="F:zinc ion binding"/>
    <property type="evidence" value="ECO:0007669"/>
    <property type="project" value="UniProtKB-KW"/>
</dbReference>
<name>A0AAV1DW91_OLDCO</name>
<keyword evidence="1" id="KW-0863">Zinc-finger</keyword>
<dbReference type="InterPro" id="IPR053266">
    <property type="entry name" value="Zinc_finger_protein_7"/>
</dbReference>
<feature type="domain" description="C2H2-type" evidence="2">
    <location>
        <begin position="64"/>
        <end position="91"/>
    </location>
</feature>
<reference evidence="3" key="1">
    <citation type="submission" date="2023-03" db="EMBL/GenBank/DDBJ databases">
        <authorList>
            <person name="Julca I."/>
        </authorList>
    </citation>
    <scope>NUCLEOTIDE SEQUENCE</scope>
</reference>
<dbReference type="PANTHER" id="PTHR47593:SF8">
    <property type="entry name" value="OS12G0581900 PROTEIN"/>
    <property type="match status" value="1"/>
</dbReference>
<keyword evidence="1" id="KW-0479">Metal-binding</keyword>
<evidence type="ECO:0000259" key="2">
    <source>
        <dbReference type="PROSITE" id="PS50157"/>
    </source>
</evidence>
<evidence type="ECO:0000313" key="3">
    <source>
        <dbReference type="EMBL" id="CAI9111337.1"/>
    </source>
</evidence>